<gene>
    <name evidence="1" type="ORF">LCGC14_2592420</name>
</gene>
<protein>
    <submittedName>
        <fullName evidence="1">Uncharacterized protein</fullName>
    </submittedName>
</protein>
<dbReference type="EMBL" id="LAZR01043553">
    <property type="protein sequence ID" value="KKL06799.1"/>
    <property type="molecule type" value="Genomic_DNA"/>
</dbReference>
<sequence>MTFPVVETTATSLEDANNVTSHTVDLPSGIISGDLLLIFFVNDGGSSPGLLTGWTSSSHLQADGNAAGLTMYYRQADGGEGSTVTITSGASERSAHVSYRISGAEVVATRSPEITPLAGRNTGTDANPDPAGVTPTGGAKDYLWIATEGHDRDQSVDAIPTDYTDQLTSVGGGANSCGVGTARRELNASSEDPGTFTISASDQWVGVTVVVHPGVDTEDNLLADDVESASETSTPVIGQTHVITVTSAESASEASSPAVGQEHALLAGDVESASEVSTPAVAEVVHLLADDVESASEVTTPVIGQEHILTATSVESTSETSTPVVGQEHILLATSVESATELSLPVLAEVGAAIGGVFKPMIRPRRRM</sequence>
<comment type="caution">
    <text evidence="1">The sequence shown here is derived from an EMBL/GenBank/DDBJ whole genome shotgun (WGS) entry which is preliminary data.</text>
</comment>
<dbReference type="AlphaFoldDB" id="A0A0F9AB88"/>
<accession>A0A0F9AB88</accession>
<proteinExistence type="predicted"/>
<evidence type="ECO:0000313" key="1">
    <source>
        <dbReference type="EMBL" id="KKL06799.1"/>
    </source>
</evidence>
<reference evidence="1" key="1">
    <citation type="journal article" date="2015" name="Nature">
        <title>Complex archaea that bridge the gap between prokaryotes and eukaryotes.</title>
        <authorList>
            <person name="Spang A."/>
            <person name="Saw J.H."/>
            <person name="Jorgensen S.L."/>
            <person name="Zaremba-Niedzwiedzka K."/>
            <person name="Martijn J."/>
            <person name="Lind A.E."/>
            <person name="van Eijk R."/>
            <person name="Schleper C."/>
            <person name="Guy L."/>
            <person name="Ettema T.J."/>
        </authorList>
    </citation>
    <scope>NUCLEOTIDE SEQUENCE</scope>
</reference>
<name>A0A0F9AB88_9ZZZZ</name>
<organism evidence="1">
    <name type="scientific">marine sediment metagenome</name>
    <dbReference type="NCBI Taxonomy" id="412755"/>
    <lineage>
        <taxon>unclassified sequences</taxon>
        <taxon>metagenomes</taxon>
        <taxon>ecological metagenomes</taxon>
    </lineage>
</organism>